<dbReference type="AlphaFoldDB" id="A0A4P5ZBT2"/>
<feature type="domain" description="Soluble ligand binding" evidence="3">
    <location>
        <begin position="131"/>
        <end position="178"/>
    </location>
</feature>
<evidence type="ECO:0000256" key="1">
    <source>
        <dbReference type="ARBA" id="ARBA00022729"/>
    </source>
</evidence>
<comment type="caution">
    <text evidence="4">The sequence shown here is derived from an EMBL/GenBank/DDBJ whole genome shotgun (WGS) entry which is preliminary data.</text>
</comment>
<sequence length="488" mass="52550">MFVRCISYSLTHLTLLVGIPLISAFPVKAQTAPLIPLLPKRQPVLGNPVRDFPYVLGVGDKIRVDVFGVERYGGEQSVLSDGTISLQGIGPVPVVGLTLVETQKLITRLYSTVLRQPIVTVNLTLPRPVQIAIAGEVYRPGSYNLPVDQQFSRLTQAIKLAGGLTQAADLSLVQLRRTSPQQPIVTLNLAELLDQGNLKQDPILRDGDSIFIPTMTGFNSEQMRQIASSSLAGSASQSIQVVVVGAVFRPGAYSLTSEASGTDTTSTSSGNTATAAVRINLPTVTRALQTAGGITNIADIRHIEIQRITRTGVQTTKINLWELLQSGDINQDVFLQEGDTVIVPTATNIATVDLQKIASASFSPATIFVNVVGEVKNPGVIQIPPNRPLNQALLSAGGFDNNRANKSSVELIRLNPNGSVTRRTIDVDFTLGNAQENNPVLQNNDVIIVHRSFITRLGDSGSSLLQPIQNAFTLYRLFSDVIPTRLKK</sequence>
<dbReference type="Pfam" id="PF02563">
    <property type="entry name" value="Poly_export"/>
    <property type="match status" value="1"/>
</dbReference>
<dbReference type="Gene3D" id="3.10.560.10">
    <property type="entry name" value="Outer membrane lipoprotein wza domain like"/>
    <property type="match status" value="3"/>
</dbReference>
<gene>
    <name evidence="4" type="ORF">PA905_13060</name>
</gene>
<feature type="domain" description="Polysaccharide export protein N-terminal" evidence="2">
    <location>
        <begin position="53"/>
        <end position="123"/>
    </location>
</feature>
<dbReference type="EMBL" id="BJCD01000034">
    <property type="protein sequence ID" value="GDZ93468.1"/>
    <property type="molecule type" value="Genomic_DNA"/>
</dbReference>
<evidence type="ECO:0000313" key="5">
    <source>
        <dbReference type="Proteomes" id="UP000299794"/>
    </source>
</evidence>
<dbReference type="PANTHER" id="PTHR33619">
    <property type="entry name" value="POLYSACCHARIDE EXPORT PROTEIN GFCE-RELATED"/>
    <property type="match status" value="1"/>
</dbReference>
<dbReference type="PANTHER" id="PTHR33619:SF3">
    <property type="entry name" value="POLYSACCHARIDE EXPORT PROTEIN GFCE-RELATED"/>
    <property type="match status" value="1"/>
</dbReference>
<evidence type="ECO:0000259" key="2">
    <source>
        <dbReference type="Pfam" id="PF02563"/>
    </source>
</evidence>
<dbReference type="InterPro" id="IPR049712">
    <property type="entry name" value="Poly_export"/>
</dbReference>
<accession>A0A4P5ZBT2</accession>
<organism evidence="4 5">
    <name type="scientific">Planktothrix agardhii CCAP 1459/11A</name>
    <dbReference type="NCBI Taxonomy" id="282420"/>
    <lineage>
        <taxon>Bacteria</taxon>
        <taxon>Bacillati</taxon>
        <taxon>Cyanobacteriota</taxon>
        <taxon>Cyanophyceae</taxon>
        <taxon>Oscillatoriophycideae</taxon>
        <taxon>Oscillatoriales</taxon>
        <taxon>Microcoleaceae</taxon>
        <taxon>Planktothrix</taxon>
    </lineage>
</organism>
<keyword evidence="1" id="KW-0732">Signal</keyword>
<feature type="domain" description="Soluble ligand binding" evidence="3">
    <location>
        <begin position="369"/>
        <end position="422"/>
    </location>
</feature>
<dbReference type="Proteomes" id="UP000299794">
    <property type="component" value="Unassembled WGS sequence"/>
</dbReference>
<dbReference type="GO" id="GO:0015159">
    <property type="term" value="F:polysaccharide transmembrane transporter activity"/>
    <property type="evidence" value="ECO:0007669"/>
    <property type="project" value="InterPro"/>
</dbReference>
<reference evidence="5" key="1">
    <citation type="submission" date="2019-02" db="EMBL/GenBank/DDBJ databases">
        <title>Draft genome sequence of Planktothrix agardhii NIES-905.</title>
        <authorList>
            <person name="Yamaguchi H."/>
            <person name="Suzuki S."/>
            <person name="Kawachi M."/>
        </authorList>
    </citation>
    <scope>NUCLEOTIDE SEQUENCE [LARGE SCALE GENOMIC DNA]</scope>
    <source>
        <strain evidence="5">CCAP 1459/11A</strain>
    </source>
</reference>
<protein>
    <submittedName>
        <fullName evidence="4">Polysaccharide export protein</fullName>
    </submittedName>
</protein>
<name>A0A4P5ZBT2_PLAAG</name>
<evidence type="ECO:0000313" key="4">
    <source>
        <dbReference type="EMBL" id="GDZ93468.1"/>
    </source>
</evidence>
<dbReference type="InterPro" id="IPR019554">
    <property type="entry name" value="Soluble_ligand-bd"/>
</dbReference>
<dbReference type="Pfam" id="PF10531">
    <property type="entry name" value="SLBB"/>
    <property type="match status" value="2"/>
</dbReference>
<evidence type="ECO:0000259" key="3">
    <source>
        <dbReference type="Pfam" id="PF10531"/>
    </source>
</evidence>
<dbReference type="RefSeq" id="WP_141293854.1">
    <property type="nucleotide sequence ID" value="NZ_BJCD01000034.1"/>
</dbReference>
<proteinExistence type="predicted"/>
<dbReference type="InterPro" id="IPR003715">
    <property type="entry name" value="Poly_export_N"/>
</dbReference>